<protein>
    <recommendedName>
        <fullName evidence="1">Large polyvalent protein associated domain-containing protein</fullName>
    </recommendedName>
</protein>
<dbReference type="RefSeq" id="WP_107289320.1">
    <property type="nucleotide sequence ID" value="NZ_PYNF01000003.1"/>
</dbReference>
<reference evidence="2 3" key="1">
    <citation type="submission" date="2018-01" db="EMBL/GenBank/DDBJ databases">
        <title>Whole genome sequencing of Histamine producing bacteria.</title>
        <authorList>
            <person name="Butler K."/>
        </authorList>
    </citation>
    <scope>NUCLEOTIDE SEQUENCE [LARGE SCALE GENOMIC DNA]</scope>
    <source>
        <strain evidence="2 3">FS-7.2</strain>
    </source>
</reference>
<dbReference type="AlphaFoldDB" id="A0A2T3KM20"/>
<evidence type="ECO:0000313" key="2">
    <source>
        <dbReference type="EMBL" id="PSV00690.1"/>
    </source>
</evidence>
<gene>
    <name evidence="2" type="ORF">C9J27_05995</name>
</gene>
<organism evidence="2 3">
    <name type="scientific">Photobacterium kishitanii</name>
    <dbReference type="NCBI Taxonomy" id="318456"/>
    <lineage>
        <taxon>Bacteria</taxon>
        <taxon>Pseudomonadati</taxon>
        <taxon>Pseudomonadota</taxon>
        <taxon>Gammaproteobacteria</taxon>
        <taxon>Vibrionales</taxon>
        <taxon>Vibrionaceae</taxon>
        <taxon>Photobacterium</taxon>
    </lineage>
</organism>
<name>A0A2T3KM20_9GAMM</name>
<sequence>MFIGDLSEGIDKTKLQEAKELHTLGVTNEDVRKQTGWFVGIDDEWRMELDDSHLELSDSFKRAMMSSHLQATKVSAVTIKIENPNLNTVQLTLTSKDGSSQVLNSVPINDISVFIPQKIANELTTRLSLGREHSHTYGDVEFEFRPGVKCLPVPKIFKNDNLSEHYHTLWGDFVRVNKSTATVGGLASVVDDGDGLVMTLSSELLTRGSDKIKDVVLHELQHMVQRYNGWAVGGSPQDFIEKNLGYEKYVSSVSSARATLELESEDVQNAYLKQMEMFLNAFSGDDAFDDKYLEYIDKIDEEFPQLWNISDGLYPEGISILGVVTKEEQYWYLAGEVEARLTSSRMDMSKSERAEKSPIASGWVKRNQRVFKSKAEIGDFIKKEHANHTELYSTAHVVDVCSYANSFANIMLDKTVTADVLIEQATRIMLEMHSSVYDELEVGNPAKETFDVLTAYMEVTPHKWGYNLDYMEREKLSKKVAKAFMHYMNGDDAPIGLAGAFDSLKEWVGKIFNLLGVKELAFDRPKEVEVAIKGMFKNAKKPSLESDFQKCIFDGIMTNKTVQPAAAMSIAAIIDSGYETLSNKTGIDRNILNERFPVNYRSRSKLRR</sequence>
<feature type="domain" description="Large polyvalent protein associated" evidence="1">
    <location>
        <begin position="8"/>
        <end position="56"/>
    </location>
</feature>
<dbReference type="EMBL" id="PYNF01000003">
    <property type="protein sequence ID" value="PSV00690.1"/>
    <property type="molecule type" value="Genomic_DNA"/>
</dbReference>
<dbReference type="InterPro" id="IPR040696">
    <property type="entry name" value="LPD23"/>
</dbReference>
<accession>A0A2T3KM20</accession>
<proteinExistence type="predicted"/>
<comment type="caution">
    <text evidence="2">The sequence shown here is derived from an EMBL/GenBank/DDBJ whole genome shotgun (WGS) entry which is preliminary data.</text>
</comment>
<evidence type="ECO:0000259" key="1">
    <source>
        <dbReference type="Pfam" id="PF18838"/>
    </source>
</evidence>
<dbReference type="Proteomes" id="UP000241426">
    <property type="component" value="Unassembled WGS sequence"/>
</dbReference>
<evidence type="ECO:0000313" key="3">
    <source>
        <dbReference type="Proteomes" id="UP000241426"/>
    </source>
</evidence>
<dbReference type="Pfam" id="PF18838">
    <property type="entry name" value="LPD23"/>
    <property type="match status" value="1"/>
</dbReference>